<dbReference type="Proteomes" id="UP001589834">
    <property type="component" value="Unassembled WGS sequence"/>
</dbReference>
<evidence type="ECO:0000313" key="2">
    <source>
        <dbReference type="Proteomes" id="UP001589834"/>
    </source>
</evidence>
<evidence type="ECO:0008006" key="3">
    <source>
        <dbReference type="Google" id="ProtNLM"/>
    </source>
</evidence>
<accession>A0ABV6PSB1</accession>
<organism evidence="1 2">
    <name type="scientific">Ottowia pentelensis</name>
    <dbReference type="NCBI Taxonomy" id="511108"/>
    <lineage>
        <taxon>Bacteria</taxon>
        <taxon>Pseudomonadati</taxon>
        <taxon>Pseudomonadota</taxon>
        <taxon>Betaproteobacteria</taxon>
        <taxon>Burkholderiales</taxon>
        <taxon>Comamonadaceae</taxon>
        <taxon>Ottowia</taxon>
    </lineage>
</organism>
<comment type="caution">
    <text evidence="1">The sequence shown here is derived from an EMBL/GenBank/DDBJ whole genome shotgun (WGS) entry which is preliminary data.</text>
</comment>
<protein>
    <recommendedName>
        <fullName evidence="3">Phasin family protein</fullName>
    </recommendedName>
</protein>
<dbReference type="RefSeq" id="WP_377482400.1">
    <property type="nucleotide sequence ID" value="NZ_JBHLTN010000018.1"/>
</dbReference>
<gene>
    <name evidence="1" type="ORF">ACFFGG_09090</name>
</gene>
<reference evidence="1 2" key="1">
    <citation type="submission" date="2024-09" db="EMBL/GenBank/DDBJ databases">
        <authorList>
            <person name="Sun Q."/>
            <person name="Mori K."/>
        </authorList>
    </citation>
    <scope>NUCLEOTIDE SEQUENCE [LARGE SCALE GENOMIC DNA]</scope>
    <source>
        <strain evidence="1 2">NCAIM B.02336</strain>
    </source>
</reference>
<sequence length="194" mass="20473">MTKQTLSAIENLAAANTRVVESYNAAAKTFAAAYCKGVQGALARIAARQNAFRAHQPSVLSDAARDQWLQTGAKWSDMVLQRLEAGTNTAVTVFDRVAVAATSGIDAATQRAVMIDSPAVRQFVNGVVSLQLPVAELSARLADKVAAGAQRVEERAEAFVAKAEQAEAEVTDVVAKPVRSAKRPAARRGARKAA</sequence>
<evidence type="ECO:0000313" key="1">
    <source>
        <dbReference type="EMBL" id="MFC0592711.1"/>
    </source>
</evidence>
<keyword evidence="2" id="KW-1185">Reference proteome</keyword>
<proteinExistence type="predicted"/>
<name>A0ABV6PSB1_9BURK</name>
<dbReference type="EMBL" id="JBHLTN010000018">
    <property type="protein sequence ID" value="MFC0592711.1"/>
    <property type="molecule type" value="Genomic_DNA"/>
</dbReference>